<evidence type="ECO:0000313" key="5">
    <source>
        <dbReference type="EMBL" id="KDQ06741.1"/>
    </source>
</evidence>
<gene>
    <name evidence="5" type="ORF">BOTBODRAFT_121098</name>
</gene>
<feature type="region of interest" description="Disordered" evidence="4">
    <location>
        <begin position="1171"/>
        <end position="1222"/>
    </location>
</feature>
<dbReference type="STRING" id="930990.A0A067M584"/>
<reference evidence="6" key="1">
    <citation type="journal article" date="2014" name="Proc. Natl. Acad. Sci. U.S.A.">
        <title>Extensive sampling of basidiomycete genomes demonstrates inadequacy of the white-rot/brown-rot paradigm for wood decay fungi.</title>
        <authorList>
            <person name="Riley R."/>
            <person name="Salamov A.A."/>
            <person name="Brown D.W."/>
            <person name="Nagy L.G."/>
            <person name="Floudas D."/>
            <person name="Held B.W."/>
            <person name="Levasseur A."/>
            <person name="Lombard V."/>
            <person name="Morin E."/>
            <person name="Otillar R."/>
            <person name="Lindquist E.A."/>
            <person name="Sun H."/>
            <person name="LaButti K.M."/>
            <person name="Schmutz J."/>
            <person name="Jabbour D."/>
            <person name="Luo H."/>
            <person name="Baker S.E."/>
            <person name="Pisabarro A.G."/>
            <person name="Walton J.D."/>
            <person name="Blanchette R.A."/>
            <person name="Henrissat B."/>
            <person name="Martin F."/>
            <person name="Cullen D."/>
            <person name="Hibbett D.S."/>
            <person name="Grigoriev I.V."/>
        </authorList>
    </citation>
    <scope>NUCLEOTIDE SEQUENCE [LARGE SCALE GENOMIC DNA]</scope>
    <source>
        <strain evidence="6">FD-172 SS1</strain>
    </source>
</reference>
<dbReference type="GO" id="GO:0000182">
    <property type="term" value="F:rDNA binding"/>
    <property type="evidence" value="ECO:0007669"/>
    <property type="project" value="TreeGrafter"/>
</dbReference>
<keyword evidence="6" id="KW-1185">Reference proteome</keyword>
<dbReference type="PANTHER" id="PTHR13213">
    <property type="entry name" value="MYB-BINDING PROTEIN 1A FAMILY MEMBER"/>
    <property type="match status" value="1"/>
</dbReference>
<dbReference type="Proteomes" id="UP000027195">
    <property type="component" value="Unassembled WGS sequence"/>
</dbReference>
<dbReference type="AlphaFoldDB" id="A0A067M584"/>
<dbReference type="FunCoup" id="A0A067M584">
    <property type="interactions" value="436"/>
</dbReference>
<evidence type="ECO:0000313" key="6">
    <source>
        <dbReference type="Proteomes" id="UP000027195"/>
    </source>
</evidence>
<dbReference type="SUPFAM" id="SSF48371">
    <property type="entry name" value="ARM repeat"/>
    <property type="match status" value="1"/>
</dbReference>
<dbReference type="Pfam" id="PF04931">
    <property type="entry name" value="DNA_pol_phi"/>
    <property type="match status" value="1"/>
</dbReference>
<evidence type="ECO:0000256" key="3">
    <source>
        <dbReference type="ARBA" id="ARBA00023242"/>
    </source>
</evidence>
<dbReference type="InterPro" id="IPR016024">
    <property type="entry name" value="ARM-type_fold"/>
</dbReference>
<dbReference type="EMBL" id="KL198125">
    <property type="protein sequence ID" value="KDQ06741.1"/>
    <property type="molecule type" value="Genomic_DNA"/>
</dbReference>
<dbReference type="GO" id="GO:0005730">
    <property type="term" value="C:nucleolus"/>
    <property type="evidence" value="ECO:0007669"/>
    <property type="project" value="InterPro"/>
</dbReference>
<feature type="region of interest" description="Disordered" evidence="4">
    <location>
        <begin position="754"/>
        <end position="806"/>
    </location>
</feature>
<dbReference type="OrthoDB" id="342531at2759"/>
<dbReference type="InterPro" id="IPR007015">
    <property type="entry name" value="DNA_pol_V/MYBBP1A"/>
</dbReference>
<proteinExistence type="inferred from homology"/>
<sequence>MTTTLPLYWDLSSAVTRERIDSSVKLIRALQEFQAQFVPQLESSSEDESQSEEPAEDTAAQSLKKINSEDVCYAIRRLIRGLASPRESSRLGFAVALTELLSTLNTVTTSEILSLLLSTSQTKGSMNGQEVRDMCFARLFGLTSLVESGLLCRDATLPPPSTTPISTLEDFHSVVSELIALGEKKVWLRESCWWSISLALTALHGSDINWKQEAQQRLIEKIFVESKEWGTEKLAIALRFQSLSPEQNWRELLAPTFKDANILGTGSLNTVARILRDAGTDEEDGEVQLAPSTGSWKPQLHFAWDVIFNQYFPGTSDAPHVAPNSSFQEFFRIVVDESLFSSASSAERKSWGFLVFLKALSTVPPSSPELPMLFTKNFMRTWINHLSGEDRYLHKISRKVATEIQSLATEYPTVGVTLVLQLLGTHGNLQFDKITKTRTVESILKTMNEEGVRAYIDYLTKQFYEKADHDGVDAQSVNAKRTWVVDQLSVLVRNGAITKADDWMHSVLELLVVHGYFSITKKSEKSPFQSLRAAPRPPVSDDLHASCRTRLFACLGELTSQITLQKSADGRTLKLQGSATDGEFWVAKVLDVITGLEKDRKHVALLAEIDEDVVGLRQQAMELVKRLEEVPEAKREIAKGAELLLLALVLLSYNEDADSNNLEEATSAVARMFPAEEKEKGKKKKKKAQPPADPDVDMEEAPEPIDLLMDILIGFMEKSTSFLKAVAAHVFALVTPEVKKSTIELILTQLEKRDVMAEDESEGGDEDHDHDMEEAEGAHGEDAASESSDSDINDQEDSEEDGEVDPELRERVAEALQASGMIDGDAQSVDSDGASEVSVTLDDDQMMQLDEQLAAIFKASQTSIKKDQKVIGAQREATYFKIRVLDFLDIFVKKQPSSELIAHIVFPLIEIVRGAGTDEEQLSTKAIGLLNSRITKLKEMPPTVDVEYVKEVLEHLHNLARKAPTAPFLSTISQCSLYLSRIFLHHDQEALVLEQYRASLDDFITRKSSRLNTKFFQDFVSRVPATAWNLRDRLLELCEAGKATNIYRQCQVFDIIKVMLSQAHQLADRKDEFIAFVSGFRRVTYDSLSSACDEDGLALTAAQTKELLKIALHAVRQTKRLVPDAEDLSKIWDGESLASLSSKLSASERFKSLGGVQNLCRQLVALVSPTTGKKGAEKMKKGKSASDPPTTSTSKRKEPAEESADAPKSKGKRRKKADDQPV</sequence>
<comment type="similarity">
    <text evidence="2">Belongs to the MYBBP1A family.</text>
</comment>
<feature type="compositionally biased region" description="Acidic residues" evidence="4">
    <location>
        <begin position="757"/>
        <end position="766"/>
    </location>
</feature>
<dbReference type="PANTHER" id="PTHR13213:SF2">
    <property type="entry name" value="MYB-BINDING PROTEIN 1A"/>
    <property type="match status" value="1"/>
</dbReference>
<protein>
    <recommendedName>
        <fullName evidence="7">DNA polymerase V</fullName>
    </recommendedName>
</protein>
<comment type="subcellular location">
    <subcellularLocation>
        <location evidence="1">Nucleus</location>
    </subcellularLocation>
</comment>
<dbReference type="HOGENOM" id="CLU_005212_0_0_1"/>
<dbReference type="InParanoid" id="A0A067M584"/>
<name>A0A067M584_BOTB1</name>
<feature type="compositionally biased region" description="Acidic residues" evidence="4">
    <location>
        <begin position="788"/>
        <end position="805"/>
    </location>
</feature>
<keyword evidence="3" id="KW-0539">Nucleus</keyword>
<evidence type="ECO:0000256" key="1">
    <source>
        <dbReference type="ARBA" id="ARBA00004123"/>
    </source>
</evidence>
<feature type="compositionally biased region" description="Acidic residues" evidence="4">
    <location>
        <begin position="44"/>
        <end position="56"/>
    </location>
</feature>
<evidence type="ECO:0008006" key="7">
    <source>
        <dbReference type="Google" id="ProtNLM"/>
    </source>
</evidence>
<feature type="region of interest" description="Disordered" evidence="4">
    <location>
        <begin position="41"/>
        <end position="61"/>
    </location>
</feature>
<evidence type="ECO:0000256" key="4">
    <source>
        <dbReference type="SAM" id="MobiDB-lite"/>
    </source>
</evidence>
<feature type="compositionally biased region" description="Basic and acidic residues" evidence="4">
    <location>
        <begin position="767"/>
        <end position="782"/>
    </location>
</feature>
<accession>A0A067M584</accession>
<feature type="region of interest" description="Disordered" evidence="4">
    <location>
        <begin position="673"/>
        <end position="701"/>
    </location>
</feature>
<evidence type="ECO:0000256" key="2">
    <source>
        <dbReference type="ARBA" id="ARBA00006809"/>
    </source>
</evidence>
<feature type="compositionally biased region" description="Basic and acidic residues" evidence="4">
    <location>
        <begin position="1195"/>
        <end position="1208"/>
    </location>
</feature>
<organism evidence="5 6">
    <name type="scientific">Botryobasidium botryosum (strain FD-172 SS1)</name>
    <dbReference type="NCBI Taxonomy" id="930990"/>
    <lineage>
        <taxon>Eukaryota</taxon>
        <taxon>Fungi</taxon>
        <taxon>Dikarya</taxon>
        <taxon>Basidiomycota</taxon>
        <taxon>Agaricomycotina</taxon>
        <taxon>Agaricomycetes</taxon>
        <taxon>Cantharellales</taxon>
        <taxon>Botryobasidiaceae</taxon>
        <taxon>Botryobasidium</taxon>
    </lineage>
</organism>
<dbReference type="GO" id="GO:0006355">
    <property type="term" value="P:regulation of DNA-templated transcription"/>
    <property type="evidence" value="ECO:0007669"/>
    <property type="project" value="InterPro"/>
</dbReference>